<dbReference type="PANTHER" id="PTHR31126:SF1">
    <property type="entry name" value="TYROSINE SPECIFIC PROTEIN PHOSPHATASES DOMAIN-CONTAINING PROTEIN"/>
    <property type="match status" value="1"/>
</dbReference>
<gene>
    <name evidence="3" type="ORF">MFLO_10279</name>
</gene>
<dbReference type="PANTHER" id="PTHR31126">
    <property type="entry name" value="TYROSINE-PROTEIN PHOSPHATASE"/>
    <property type="match status" value="1"/>
</dbReference>
<feature type="domain" description="Tyrosine specific protein phosphatases" evidence="2">
    <location>
        <begin position="190"/>
        <end position="243"/>
    </location>
</feature>
<reference evidence="3 4" key="1">
    <citation type="journal article" date="2014" name="Int. J. Syst. Evol. Microbiol.">
        <title>Listeria floridensis sp. nov., Listeria aquatica sp. nov., Listeria cornellensis sp. nov., Listeria riparia sp. nov. and Listeria grandensis sp. nov., from agricultural and natural environments.</title>
        <authorList>
            <person name="den Bakker H.C."/>
            <person name="Warchocki S."/>
            <person name="Wright E.M."/>
            <person name="Allred A.F."/>
            <person name="Ahlstrom C."/>
            <person name="Manuel C.S."/>
            <person name="Stasiewicz M.J."/>
            <person name="Burrell A."/>
            <person name="Roof S."/>
            <person name="Strawn L."/>
            <person name="Fortes E.D."/>
            <person name="Nightingale K.K."/>
            <person name="Kephart D."/>
            <person name="Wiedmann M."/>
        </authorList>
    </citation>
    <scope>NUCLEOTIDE SEQUENCE [LARGE SCALE GENOMIC DNA]</scope>
    <source>
        <strain evidence="3 4">FSL S10-1187</strain>
    </source>
</reference>
<evidence type="ECO:0000256" key="1">
    <source>
        <dbReference type="ARBA" id="ARBA00009580"/>
    </source>
</evidence>
<dbReference type="PROSITE" id="PS50056">
    <property type="entry name" value="TYR_PHOSPHATASE_2"/>
    <property type="match status" value="1"/>
</dbReference>
<comment type="similarity">
    <text evidence="1">Belongs to the protein-tyrosine phosphatase family.</text>
</comment>
<name>A0ABN0RE63_9LIST</name>
<proteinExistence type="inferred from homology"/>
<sequence length="329" mass="37192">MKVTRENNSYQISWDKSEAPEGSILYVSEKPEQDSKEVEVMQIRQGNHYAEYPVQAEYPHPFFIIKKPTGEKLTAAERILTVPGVFNFRDLGGYLSRTGKRVKWGKLFRSGSLGAIKPEGEKVIHDLNIRWICDLRSAAEVKVQQTPPMDGILNRNIPIGAAKNQLDGPKNIDIPSDHSVYEPLMGDSYKVFIQSTAEYKQIFEDLLQKDGIPFLFHCTAGKDRTGILAALTLYLLDVPEQTIFEDYELTNQFTDQILNEVGSLANSFSNQADQIPLETFRPMAEARPAYLKIAFQEMRKSAGSIDAFLEERVGIDAKMKEQLQALLLE</sequence>
<organism evidence="3 4">
    <name type="scientific">Listeria floridensis FSL S10-1187</name>
    <dbReference type="NCBI Taxonomy" id="1265817"/>
    <lineage>
        <taxon>Bacteria</taxon>
        <taxon>Bacillati</taxon>
        <taxon>Bacillota</taxon>
        <taxon>Bacilli</taxon>
        <taxon>Bacillales</taxon>
        <taxon>Listeriaceae</taxon>
        <taxon>Listeria</taxon>
    </lineage>
</organism>
<dbReference type="EMBL" id="AODF01000021">
    <property type="protein sequence ID" value="EUJ30776.1"/>
    <property type="molecule type" value="Genomic_DNA"/>
</dbReference>
<dbReference type="InterPro" id="IPR000387">
    <property type="entry name" value="Tyr_Pase_dom"/>
</dbReference>
<accession>A0ABN0RE63</accession>
<dbReference type="Proteomes" id="UP000019249">
    <property type="component" value="Unassembled WGS sequence"/>
</dbReference>
<evidence type="ECO:0000259" key="2">
    <source>
        <dbReference type="PROSITE" id="PS50056"/>
    </source>
</evidence>
<dbReference type="Gene3D" id="3.90.190.10">
    <property type="entry name" value="Protein tyrosine phosphatase superfamily"/>
    <property type="match status" value="1"/>
</dbReference>
<dbReference type="InterPro" id="IPR026893">
    <property type="entry name" value="Tyr/Ser_Pase_IphP-type"/>
</dbReference>
<evidence type="ECO:0000313" key="3">
    <source>
        <dbReference type="EMBL" id="EUJ30776.1"/>
    </source>
</evidence>
<protein>
    <submittedName>
        <fullName evidence="3">Protein-tyrosine-phosphatase</fullName>
    </submittedName>
</protein>
<evidence type="ECO:0000313" key="4">
    <source>
        <dbReference type="Proteomes" id="UP000019249"/>
    </source>
</evidence>
<dbReference type="SUPFAM" id="SSF52799">
    <property type="entry name" value="(Phosphotyrosine protein) phosphatases II"/>
    <property type="match status" value="1"/>
</dbReference>
<dbReference type="PROSITE" id="PS00383">
    <property type="entry name" value="TYR_PHOSPHATASE_1"/>
    <property type="match status" value="1"/>
</dbReference>
<keyword evidence="4" id="KW-1185">Reference proteome</keyword>
<dbReference type="Pfam" id="PF13350">
    <property type="entry name" value="Y_phosphatase3"/>
    <property type="match status" value="1"/>
</dbReference>
<comment type="caution">
    <text evidence="3">The sequence shown here is derived from an EMBL/GenBank/DDBJ whole genome shotgun (WGS) entry which is preliminary data.</text>
</comment>
<dbReference type="InterPro" id="IPR016130">
    <property type="entry name" value="Tyr_Pase_AS"/>
</dbReference>
<dbReference type="InterPro" id="IPR029021">
    <property type="entry name" value="Prot-tyrosine_phosphatase-like"/>
</dbReference>
<dbReference type="RefSeq" id="WP_036097625.1">
    <property type="nucleotide sequence ID" value="NZ_AODF01000021.1"/>
</dbReference>